<sequence length="529" mass="58881">MSHGCLHVGPRGGRCHALGIYGRRCEAHQIVDVPSYAAALALNFAIRQGNLDMVLASSLVDFAGATSHWPASEDSKDAPLVLATSLGLSDIVRVLLEHRVMAGIDEALLVAVEFPETVLPLICAQGNDYQAQTAHKALCVAVSRRQSVAILELLRFSAPIEWTEHRAAMSGNLRIRTSALFQAAAALDESIVQQLLKAGASIQDHFSWQDLEDTPLESAFDLRIKLQSHTYRMTPAQIAAAVGFGRGIQRSKTFGDLALRIVRLLINAEEAIPNREVLRADDDGYLEPCRALLAGGQSAYRHAVKAWRYFYHYLPEVRRDALEVFHRRRAVRCSDSHGFVVHFTVFEERRVCKPHTANCTSCNSNKGFSYVGDKYFVNICEHRAEKTCLGCIGRVLADEVGVYAPAIAAELAKLRAKQGPLLAKTANRFGARYHEVKLVALHGRIAWVLPYVRGGDRVEIPWTRKRIREELQDMQEPLAGPTYVSTLQDRILAKCRANCGNSISADVWTEHEAKLRRITWGEIKRIFDI</sequence>
<dbReference type="InterPro" id="IPR036770">
    <property type="entry name" value="Ankyrin_rpt-contain_sf"/>
</dbReference>
<dbReference type="SUPFAM" id="SSF48403">
    <property type="entry name" value="Ankyrin repeat"/>
    <property type="match status" value="1"/>
</dbReference>
<protein>
    <submittedName>
        <fullName evidence="1">Uncharacterized protein</fullName>
    </submittedName>
</protein>
<dbReference type="Proteomes" id="UP000626109">
    <property type="component" value="Unassembled WGS sequence"/>
</dbReference>
<proteinExistence type="predicted"/>
<reference evidence="1" key="1">
    <citation type="submission" date="2021-02" db="EMBL/GenBank/DDBJ databases">
        <authorList>
            <person name="Dougan E. K."/>
            <person name="Rhodes N."/>
            <person name="Thang M."/>
            <person name="Chan C."/>
        </authorList>
    </citation>
    <scope>NUCLEOTIDE SEQUENCE</scope>
</reference>
<evidence type="ECO:0000313" key="1">
    <source>
        <dbReference type="EMBL" id="CAE8644848.1"/>
    </source>
</evidence>
<name>A0A813I330_POLGL</name>
<dbReference type="AlphaFoldDB" id="A0A813I330"/>
<dbReference type="EMBL" id="CAJNNW010002936">
    <property type="protein sequence ID" value="CAE8644848.1"/>
    <property type="molecule type" value="Genomic_DNA"/>
</dbReference>
<organism evidence="1 2">
    <name type="scientific">Polarella glacialis</name>
    <name type="common">Dinoflagellate</name>
    <dbReference type="NCBI Taxonomy" id="89957"/>
    <lineage>
        <taxon>Eukaryota</taxon>
        <taxon>Sar</taxon>
        <taxon>Alveolata</taxon>
        <taxon>Dinophyceae</taxon>
        <taxon>Suessiales</taxon>
        <taxon>Suessiaceae</taxon>
        <taxon>Polarella</taxon>
    </lineage>
</organism>
<accession>A0A813I330</accession>
<dbReference type="Gene3D" id="1.25.40.20">
    <property type="entry name" value="Ankyrin repeat-containing domain"/>
    <property type="match status" value="1"/>
</dbReference>
<gene>
    <name evidence="1" type="ORF">PGLA2088_LOCUS3409</name>
</gene>
<comment type="caution">
    <text evidence="1">The sequence shown here is derived from an EMBL/GenBank/DDBJ whole genome shotgun (WGS) entry which is preliminary data.</text>
</comment>
<evidence type="ECO:0000313" key="2">
    <source>
        <dbReference type="Proteomes" id="UP000626109"/>
    </source>
</evidence>